<dbReference type="AlphaFoldDB" id="A0A834Y3N6"/>
<proteinExistence type="predicted"/>
<evidence type="ECO:0000313" key="3">
    <source>
        <dbReference type="Proteomes" id="UP000639338"/>
    </source>
</evidence>
<dbReference type="Proteomes" id="UP000639338">
    <property type="component" value="Unassembled WGS sequence"/>
</dbReference>
<evidence type="ECO:0000313" key="2">
    <source>
        <dbReference type="EMBL" id="KAF7996893.1"/>
    </source>
</evidence>
<keyword evidence="3" id="KW-1185">Reference proteome</keyword>
<organism evidence="2 3">
    <name type="scientific">Aphidius gifuensis</name>
    <name type="common">Parasitoid wasp</name>
    <dbReference type="NCBI Taxonomy" id="684658"/>
    <lineage>
        <taxon>Eukaryota</taxon>
        <taxon>Metazoa</taxon>
        <taxon>Ecdysozoa</taxon>
        <taxon>Arthropoda</taxon>
        <taxon>Hexapoda</taxon>
        <taxon>Insecta</taxon>
        <taxon>Pterygota</taxon>
        <taxon>Neoptera</taxon>
        <taxon>Endopterygota</taxon>
        <taxon>Hymenoptera</taxon>
        <taxon>Apocrita</taxon>
        <taxon>Ichneumonoidea</taxon>
        <taxon>Braconidae</taxon>
        <taxon>Aphidiinae</taxon>
        <taxon>Aphidius</taxon>
    </lineage>
</organism>
<keyword evidence="1" id="KW-0732">Signal</keyword>
<comment type="caution">
    <text evidence="2">The sequence shown here is derived from an EMBL/GenBank/DDBJ whole genome shotgun (WGS) entry which is preliminary data.</text>
</comment>
<feature type="signal peptide" evidence="1">
    <location>
        <begin position="1"/>
        <end position="21"/>
    </location>
</feature>
<name>A0A834Y3N6_APHGI</name>
<dbReference type="OrthoDB" id="6609132at2759"/>
<sequence>MLKNIRLYLLVIIGLTWSTNASTKNDKNFQTVQTSNEAIFNRLGLSPLEISDGHYKKRLAGPEPSTSLVNLQTRINQPYNRRHGDHDSHVYIVKLPPSQPYYTITKPHKKLINDNENANIHNEKLSSIIINHEIPTIGFNSNGKTAKIYHWNLPLMKEINKKKRHNELFKIQQMKKKLTSDKKQLTQLSLNNVNVFDDKLPPLKKHARNNDKRLNYPSKNNIKINNDLFDNNYSKNNNDTQKKMLRLDDSTFYNIKSNNNNNIENFLNDFNSMKNIESFETKKHRKKAAMSYYAPNIHKTGSTSIYKNFPGNGKPKAFYVMEKSRKPVYYHPLLP</sequence>
<gene>
    <name evidence="2" type="ORF">HCN44_002539</name>
</gene>
<dbReference type="InterPro" id="IPR031983">
    <property type="entry name" value="DUF4786"/>
</dbReference>
<accession>A0A834Y3N6</accession>
<dbReference type="EMBL" id="JACMRX010000001">
    <property type="protein sequence ID" value="KAF7996893.1"/>
    <property type="molecule type" value="Genomic_DNA"/>
</dbReference>
<reference evidence="2 3" key="1">
    <citation type="submission" date="2020-08" db="EMBL/GenBank/DDBJ databases">
        <title>Aphidius gifuensis genome sequencing and assembly.</title>
        <authorList>
            <person name="Du Z."/>
        </authorList>
    </citation>
    <scope>NUCLEOTIDE SEQUENCE [LARGE SCALE GENOMIC DNA]</scope>
    <source>
        <strain evidence="2">YNYX2018</strain>
        <tissue evidence="2">Adults</tissue>
    </source>
</reference>
<feature type="chain" id="PRO_5032934510" evidence="1">
    <location>
        <begin position="22"/>
        <end position="335"/>
    </location>
</feature>
<dbReference type="Pfam" id="PF16027">
    <property type="entry name" value="DUF4786"/>
    <property type="match status" value="1"/>
</dbReference>
<evidence type="ECO:0000256" key="1">
    <source>
        <dbReference type="SAM" id="SignalP"/>
    </source>
</evidence>
<protein>
    <submittedName>
        <fullName evidence="2">Uncharacterized protein</fullName>
    </submittedName>
</protein>